<dbReference type="EMBL" id="JAPKNK010000003">
    <property type="protein sequence ID" value="MCX5569556.1"/>
    <property type="molecule type" value="Genomic_DNA"/>
</dbReference>
<keyword evidence="1" id="KW-1133">Transmembrane helix</keyword>
<sequence length="364" mass="41699">MTTETVRRDYSLVGRDTKRAEENGLAAAEWYQCPITRKELKELMKRSDGPALRDTAIWFAALFLSGLGGYLLWGSWWAAPFFLVYGVLYGSASDSRWHECGHGTAFKTRWMNDVVYHIACFMILREPTVWRWSHTRHHTDTIIVGRDPEIAVPRPPDILGLLLNVFALKSTYAAFRKLFLHAAGRLTDEELTYIPEMERSKVYWVARLYLAIFAAVAIWCVAIGSILPAMFIGLPTLYGGFFTIIFGLTQHAGLDEDVLDHRLNSRTVYMNPVYRFLYLNMNYHVEHHMFPMVPYHALPKLHAAIKDDCPRPYNGLREAYAEIIPALLRQVREPGYFVRRQLPDPAKAVPHNHGTQFVSAVPAE</sequence>
<feature type="transmembrane region" description="Helical" evidence="1">
    <location>
        <begin position="158"/>
        <end position="175"/>
    </location>
</feature>
<dbReference type="PANTHER" id="PTHR19353">
    <property type="entry name" value="FATTY ACID DESATURASE 2"/>
    <property type="match status" value="1"/>
</dbReference>
<feature type="transmembrane region" description="Helical" evidence="1">
    <location>
        <begin position="208"/>
        <end position="231"/>
    </location>
</feature>
<dbReference type="InterPro" id="IPR005804">
    <property type="entry name" value="FA_desaturase_dom"/>
</dbReference>
<protein>
    <submittedName>
        <fullName evidence="3">Fatty acid desaturase family protein</fullName>
    </submittedName>
</protein>
<dbReference type="InterPro" id="IPR039393">
    <property type="entry name" value="Rhizopine-oxygenase-like"/>
</dbReference>
<feature type="transmembrane region" description="Helical" evidence="1">
    <location>
        <begin position="56"/>
        <end position="79"/>
    </location>
</feature>
<dbReference type="GO" id="GO:0016020">
    <property type="term" value="C:membrane"/>
    <property type="evidence" value="ECO:0007669"/>
    <property type="project" value="TreeGrafter"/>
</dbReference>
<proteinExistence type="predicted"/>
<accession>A0A9X3ILH9</accession>
<dbReference type="Pfam" id="PF00487">
    <property type="entry name" value="FA_desaturase"/>
    <property type="match status" value="1"/>
</dbReference>
<dbReference type="InterPro" id="IPR012171">
    <property type="entry name" value="Fatty_acid_desaturase"/>
</dbReference>
<evidence type="ECO:0000259" key="2">
    <source>
        <dbReference type="Pfam" id="PF00487"/>
    </source>
</evidence>
<evidence type="ECO:0000313" key="4">
    <source>
        <dbReference type="Proteomes" id="UP001144805"/>
    </source>
</evidence>
<dbReference type="PANTHER" id="PTHR19353:SF19">
    <property type="entry name" value="DELTA(5) FATTY ACID DESATURASE C-RELATED"/>
    <property type="match status" value="1"/>
</dbReference>
<keyword evidence="1" id="KW-0472">Membrane</keyword>
<dbReference type="Proteomes" id="UP001144805">
    <property type="component" value="Unassembled WGS sequence"/>
</dbReference>
<keyword evidence="4" id="KW-1185">Reference proteome</keyword>
<comment type="caution">
    <text evidence="3">The sequence shown here is derived from an EMBL/GenBank/DDBJ whole genome shotgun (WGS) entry which is preliminary data.</text>
</comment>
<evidence type="ECO:0000313" key="3">
    <source>
        <dbReference type="EMBL" id="MCX5569556.1"/>
    </source>
</evidence>
<dbReference type="AlphaFoldDB" id="A0A9X3ILH9"/>
<dbReference type="CDD" id="cd03511">
    <property type="entry name" value="Rhizopine-oxygenase-like"/>
    <property type="match status" value="1"/>
</dbReference>
<dbReference type="GO" id="GO:0016717">
    <property type="term" value="F:oxidoreductase activity, acting on paired donors, with oxidation of a pair of donors resulting in the reduction of molecular oxygen to two molecules of water"/>
    <property type="evidence" value="ECO:0007669"/>
    <property type="project" value="TreeGrafter"/>
</dbReference>
<dbReference type="RefSeq" id="WP_266338518.1">
    <property type="nucleotide sequence ID" value="NZ_JAPKNK010000003.1"/>
</dbReference>
<dbReference type="GO" id="GO:0008610">
    <property type="term" value="P:lipid biosynthetic process"/>
    <property type="evidence" value="ECO:0007669"/>
    <property type="project" value="UniProtKB-ARBA"/>
</dbReference>
<feature type="domain" description="Fatty acid desaturase" evidence="2">
    <location>
        <begin position="75"/>
        <end position="314"/>
    </location>
</feature>
<reference evidence="3" key="1">
    <citation type="submission" date="2022-11" db="EMBL/GenBank/DDBJ databases">
        <title>Biodiversity and phylogenetic relationships of bacteria.</title>
        <authorList>
            <person name="Machado R.A.R."/>
            <person name="Bhat A."/>
            <person name="Loulou A."/>
            <person name="Kallel S."/>
        </authorList>
    </citation>
    <scope>NUCLEOTIDE SEQUENCE</scope>
    <source>
        <strain evidence="3">K-TC2</strain>
    </source>
</reference>
<keyword evidence="1" id="KW-0812">Transmembrane</keyword>
<evidence type="ECO:0000256" key="1">
    <source>
        <dbReference type="SAM" id="Phobius"/>
    </source>
</evidence>
<name>A0A9X3ILH9_9HYPH</name>
<gene>
    <name evidence="3" type="ORF">OSH07_10170</name>
</gene>
<organism evidence="3 4">
    <name type="scientific">Kaistia nematophila</name>
    <dbReference type="NCBI Taxonomy" id="2994654"/>
    <lineage>
        <taxon>Bacteria</taxon>
        <taxon>Pseudomonadati</taxon>
        <taxon>Pseudomonadota</taxon>
        <taxon>Alphaproteobacteria</taxon>
        <taxon>Hyphomicrobiales</taxon>
        <taxon>Kaistiaceae</taxon>
        <taxon>Kaistia</taxon>
    </lineage>
</organism>